<name>A0A0P1AG33_PLAHL</name>
<protein>
    <submittedName>
        <fullName evidence="2">Uncharacterized protein</fullName>
    </submittedName>
</protein>
<evidence type="ECO:0000256" key="1">
    <source>
        <dbReference type="SAM" id="MobiDB-lite"/>
    </source>
</evidence>
<accession>A0A0P1AG33</accession>
<dbReference type="EMBL" id="CCYD01000468">
    <property type="protein sequence ID" value="CEG40106.1"/>
    <property type="molecule type" value="Genomic_DNA"/>
</dbReference>
<organism evidence="2 3">
    <name type="scientific">Plasmopara halstedii</name>
    <name type="common">Downy mildew of sunflower</name>
    <dbReference type="NCBI Taxonomy" id="4781"/>
    <lineage>
        <taxon>Eukaryota</taxon>
        <taxon>Sar</taxon>
        <taxon>Stramenopiles</taxon>
        <taxon>Oomycota</taxon>
        <taxon>Peronosporomycetes</taxon>
        <taxon>Peronosporales</taxon>
        <taxon>Peronosporaceae</taxon>
        <taxon>Plasmopara</taxon>
    </lineage>
</organism>
<dbReference type="Proteomes" id="UP000054928">
    <property type="component" value="Unassembled WGS sequence"/>
</dbReference>
<evidence type="ECO:0000313" key="2">
    <source>
        <dbReference type="EMBL" id="CEG40106.1"/>
    </source>
</evidence>
<sequence>MSAASNTSAAGICTNGLFPVIQGSGPPLRGSAPNAKTPNRPRDRRERIFHGDFTPSGGDKTLEIDIYEK</sequence>
<feature type="region of interest" description="Disordered" evidence="1">
    <location>
        <begin position="22"/>
        <end position="69"/>
    </location>
</feature>
<keyword evidence="3" id="KW-1185">Reference proteome</keyword>
<proteinExistence type="predicted"/>
<dbReference type="AlphaFoldDB" id="A0A0P1AG33"/>
<dbReference type="GeneID" id="36405379"/>
<dbReference type="RefSeq" id="XP_024576475.1">
    <property type="nucleotide sequence ID" value="XM_024725728.1"/>
</dbReference>
<reference evidence="3" key="1">
    <citation type="submission" date="2014-09" db="EMBL/GenBank/DDBJ databases">
        <authorList>
            <person name="Sharma Rahul"/>
            <person name="Thines Marco"/>
        </authorList>
    </citation>
    <scope>NUCLEOTIDE SEQUENCE [LARGE SCALE GENOMIC DNA]</scope>
</reference>
<feature type="compositionally biased region" description="Basic and acidic residues" evidence="1">
    <location>
        <begin position="60"/>
        <end position="69"/>
    </location>
</feature>
<evidence type="ECO:0000313" key="3">
    <source>
        <dbReference type="Proteomes" id="UP000054928"/>
    </source>
</evidence>
<dbReference type="OrthoDB" id="100135at2759"/>
<feature type="compositionally biased region" description="Basic and acidic residues" evidence="1">
    <location>
        <begin position="40"/>
        <end position="50"/>
    </location>
</feature>